<organism evidence="1 2">
    <name type="scientific">Halobacillus litoralis</name>
    <dbReference type="NCBI Taxonomy" id="45668"/>
    <lineage>
        <taxon>Bacteria</taxon>
        <taxon>Bacillati</taxon>
        <taxon>Bacillota</taxon>
        <taxon>Bacilli</taxon>
        <taxon>Bacillales</taxon>
        <taxon>Bacillaceae</taxon>
        <taxon>Halobacillus</taxon>
    </lineage>
</organism>
<dbReference type="KEGG" id="hli:HLI_00935"/>
<dbReference type="AlphaFoldDB" id="A0A410M7F4"/>
<name>A0A410M7F4_9BACI</name>
<protein>
    <submittedName>
        <fullName evidence="1">Uncharacterized protein</fullName>
    </submittedName>
</protein>
<dbReference type="EMBL" id="CP026118">
    <property type="protein sequence ID" value="QAS50861.1"/>
    <property type="molecule type" value="Genomic_DNA"/>
</dbReference>
<accession>A0A410M7F4</accession>
<gene>
    <name evidence="1" type="ORF">HLI_00935</name>
</gene>
<evidence type="ECO:0000313" key="1">
    <source>
        <dbReference type="EMBL" id="QAS50861.1"/>
    </source>
</evidence>
<proteinExistence type="predicted"/>
<dbReference type="Proteomes" id="UP000287756">
    <property type="component" value="Chromosome"/>
</dbReference>
<evidence type="ECO:0000313" key="2">
    <source>
        <dbReference type="Proteomes" id="UP000287756"/>
    </source>
</evidence>
<reference evidence="1 2" key="1">
    <citation type="submission" date="2018-01" db="EMBL/GenBank/DDBJ databases">
        <title>The whole genome sequencing and assembly of Halobacillus litoralis ERB031 strain.</title>
        <authorList>
            <person name="Lee S.-J."/>
            <person name="Park M.-K."/>
            <person name="Kim J.-Y."/>
            <person name="Lee Y.-J."/>
            <person name="Yi H."/>
            <person name="Bahn Y.-S."/>
            <person name="Kim J.F."/>
            <person name="Lee D.-W."/>
        </authorList>
    </citation>
    <scope>NUCLEOTIDE SEQUENCE [LARGE SCALE GENOMIC DNA]</scope>
    <source>
        <strain evidence="1 2">ERB 031</strain>
    </source>
</reference>
<sequence length="87" mass="10457">MHLDKSKTCKESGQMMRSYILIQTPVNQTVKMISFHMQKAVLVKGWMAEYILLLARRFLQNLRCDCHLERRNDIILLLYKRTNWRTS</sequence>